<reference evidence="2" key="1">
    <citation type="submission" date="2022-12" db="EMBL/GenBank/DDBJ databases">
        <title>Reference genome sequencing for broad-spectrum identification of bacterial and archaeal isolates by mass spectrometry.</title>
        <authorList>
            <person name="Sekiguchi Y."/>
            <person name="Tourlousse D.M."/>
        </authorList>
    </citation>
    <scope>NUCLEOTIDE SEQUENCE</scope>
    <source>
        <strain evidence="2">LLR39Z86</strain>
    </source>
</reference>
<evidence type="ECO:0000313" key="3">
    <source>
        <dbReference type="Proteomes" id="UP001144313"/>
    </source>
</evidence>
<keyword evidence="1" id="KW-0812">Transmembrane</keyword>
<accession>A0A9W6GCU3</accession>
<dbReference type="AlphaFoldDB" id="A0A9W6GCU3"/>
<keyword evidence="1" id="KW-0472">Membrane</keyword>
<keyword evidence="1" id="KW-1133">Transmembrane helix</keyword>
<gene>
    <name evidence="2" type="ORF">GALLR39Z86_45410</name>
</gene>
<name>A0A9W6GCU3_9ACTN</name>
<comment type="caution">
    <text evidence="2">The sequence shown here is derived from an EMBL/GenBank/DDBJ whole genome shotgun (WGS) entry which is preliminary data.</text>
</comment>
<protein>
    <submittedName>
        <fullName evidence="2">Uncharacterized protein</fullName>
    </submittedName>
</protein>
<sequence>MRASVLIPPGGGGGWLRKGRRLRIGPNTFGGMIDIEPQRTRTSSKAAGRLTSLAGWSLIVIAVLHTLVFIPQAPWGDWVGGALRTAEPDMESVAIFWALPGGFVVPGLLAGLLIIKAGRRREPLHAGIAAALFLWCSGCIWLAGPSGFMFFYVTVGFLTAASIAARRASARIARPAR</sequence>
<dbReference type="EMBL" id="BSDT01000001">
    <property type="protein sequence ID" value="GLI44691.1"/>
    <property type="molecule type" value="Genomic_DNA"/>
</dbReference>
<feature type="transmembrane region" description="Helical" evidence="1">
    <location>
        <begin position="94"/>
        <end position="115"/>
    </location>
</feature>
<feature type="transmembrane region" description="Helical" evidence="1">
    <location>
        <begin position="149"/>
        <end position="168"/>
    </location>
</feature>
<evidence type="ECO:0000313" key="2">
    <source>
        <dbReference type="EMBL" id="GLI44691.1"/>
    </source>
</evidence>
<evidence type="ECO:0000256" key="1">
    <source>
        <dbReference type="SAM" id="Phobius"/>
    </source>
</evidence>
<organism evidence="2 3">
    <name type="scientific">Glycomyces algeriensis</name>
    <dbReference type="NCBI Taxonomy" id="256037"/>
    <lineage>
        <taxon>Bacteria</taxon>
        <taxon>Bacillati</taxon>
        <taxon>Actinomycetota</taxon>
        <taxon>Actinomycetes</taxon>
        <taxon>Glycomycetales</taxon>
        <taxon>Glycomycetaceae</taxon>
        <taxon>Glycomyces</taxon>
    </lineage>
</organism>
<proteinExistence type="predicted"/>
<feature type="transmembrane region" description="Helical" evidence="1">
    <location>
        <begin position="53"/>
        <end position="74"/>
    </location>
</feature>
<feature type="transmembrane region" description="Helical" evidence="1">
    <location>
        <begin position="124"/>
        <end position="143"/>
    </location>
</feature>
<keyword evidence="3" id="KW-1185">Reference proteome</keyword>
<dbReference type="Proteomes" id="UP001144313">
    <property type="component" value="Unassembled WGS sequence"/>
</dbReference>